<keyword evidence="2" id="KW-1185">Reference proteome</keyword>
<protein>
    <submittedName>
        <fullName evidence="1">Uncharacterized protein</fullName>
    </submittedName>
</protein>
<dbReference type="InParanoid" id="J0D8U6"/>
<gene>
    <name evidence="1" type="ORF">AURDEDRAFT_117186</name>
</gene>
<name>J0D8U6_AURST</name>
<dbReference type="AlphaFoldDB" id="J0D8U6"/>
<dbReference type="EMBL" id="JH687873">
    <property type="protein sequence ID" value="EJD35997.1"/>
    <property type="molecule type" value="Genomic_DNA"/>
</dbReference>
<dbReference type="Gene3D" id="3.80.10.10">
    <property type="entry name" value="Ribonuclease Inhibitor"/>
    <property type="match status" value="1"/>
</dbReference>
<dbReference type="Proteomes" id="UP000006514">
    <property type="component" value="Unassembled WGS sequence"/>
</dbReference>
<reference evidence="2" key="1">
    <citation type="journal article" date="2012" name="Science">
        <title>The Paleozoic origin of enzymatic lignin decomposition reconstructed from 31 fungal genomes.</title>
        <authorList>
            <person name="Floudas D."/>
            <person name="Binder M."/>
            <person name="Riley R."/>
            <person name="Barry K."/>
            <person name="Blanchette R.A."/>
            <person name="Henrissat B."/>
            <person name="Martinez A.T."/>
            <person name="Otillar R."/>
            <person name="Spatafora J.W."/>
            <person name="Yadav J.S."/>
            <person name="Aerts A."/>
            <person name="Benoit I."/>
            <person name="Boyd A."/>
            <person name="Carlson A."/>
            <person name="Copeland A."/>
            <person name="Coutinho P.M."/>
            <person name="de Vries R.P."/>
            <person name="Ferreira P."/>
            <person name="Findley K."/>
            <person name="Foster B."/>
            <person name="Gaskell J."/>
            <person name="Glotzer D."/>
            <person name="Gorecki P."/>
            <person name="Heitman J."/>
            <person name="Hesse C."/>
            <person name="Hori C."/>
            <person name="Igarashi K."/>
            <person name="Jurgens J.A."/>
            <person name="Kallen N."/>
            <person name="Kersten P."/>
            <person name="Kohler A."/>
            <person name="Kuees U."/>
            <person name="Kumar T.K.A."/>
            <person name="Kuo A."/>
            <person name="LaButti K."/>
            <person name="Larrondo L.F."/>
            <person name="Lindquist E."/>
            <person name="Ling A."/>
            <person name="Lombard V."/>
            <person name="Lucas S."/>
            <person name="Lundell T."/>
            <person name="Martin R."/>
            <person name="McLaughlin D.J."/>
            <person name="Morgenstern I."/>
            <person name="Morin E."/>
            <person name="Murat C."/>
            <person name="Nagy L.G."/>
            <person name="Nolan M."/>
            <person name="Ohm R.A."/>
            <person name="Patyshakuliyeva A."/>
            <person name="Rokas A."/>
            <person name="Ruiz-Duenas F.J."/>
            <person name="Sabat G."/>
            <person name="Salamov A."/>
            <person name="Samejima M."/>
            <person name="Schmutz J."/>
            <person name="Slot J.C."/>
            <person name="St John F."/>
            <person name="Stenlid J."/>
            <person name="Sun H."/>
            <person name="Sun S."/>
            <person name="Syed K."/>
            <person name="Tsang A."/>
            <person name="Wiebenga A."/>
            <person name="Young D."/>
            <person name="Pisabarro A."/>
            <person name="Eastwood D.C."/>
            <person name="Martin F."/>
            <person name="Cullen D."/>
            <person name="Grigoriev I.V."/>
            <person name="Hibbett D.S."/>
        </authorList>
    </citation>
    <scope>NUCLEOTIDE SEQUENCE [LARGE SCALE GENOMIC DNA]</scope>
    <source>
        <strain evidence="2">TFB10046</strain>
    </source>
</reference>
<dbReference type="SUPFAM" id="SSF52058">
    <property type="entry name" value="L domain-like"/>
    <property type="match status" value="1"/>
</dbReference>
<organism evidence="1 2">
    <name type="scientific">Auricularia subglabra (strain TFB-10046 / SS5)</name>
    <name type="common">White-rot fungus</name>
    <name type="synonym">Auricularia delicata (strain TFB10046)</name>
    <dbReference type="NCBI Taxonomy" id="717982"/>
    <lineage>
        <taxon>Eukaryota</taxon>
        <taxon>Fungi</taxon>
        <taxon>Dikarya</taxon>
        <taxon>Basidiomycota</taxon>
        <taxon>Agaricomycotina</taxon>
        <taxon>Agaricomycetes</taxon>
        <taxon>Auriculariales</taxon>
        <taxon>Auriculariaceae</taxon>
        <taxon>Auricularia</taxon>
    </lineage>
</organism>
<accession>J0D8U6</accession>
<sequence>MDTSLGSFDDSELSANHIRRIKLDIDEQALALAEAQVAHLTRATVVLEEKLANIQLALATSRTSLDAARLRRDALLLEVRDQRASLSVLERIPEDLLIEIFEHSAMGLPVSPLLGPVPIQHSVPRARAPFVCAAVCRRWRHTAISAPSLWHYVAVPQLTQSQSDGDRYVSYVETMLERSKAVPLLITFDFIDFVGSWHHKKLLEMLSVHLHRWETFSARLQEHQSLSSLLDYLRGPAPMLTYVFVGVRPGTNCELMGTDNFPEPGSLPPRYLSHAPRLLVLEVENLPLSWHRGHEPMPALERLRIIQRTLTEAFWTTLAVARSLKILIVMARELPPAPPGPVELPCLAVLNFGADTWQLLQRFPDAFVLPALETLQLDYVRPQELGAFFARVAAHLAVLRLQVSVIEEQDAAVLSQLRQLRHLYLYRATVSTVLFDRLREREECMWPRLSDVSLDGVTLQPPNGDSLVELVRIRKGCEDTAQEPAPWCALRTVRIFNLHNVPRWDVAEIERLLANA</sequence>
<dbReference type="InterPro" id="IPR032675">
    <property type="entry name" value="LRR_dom_sf"/>
</dbReference>
<dbReference type="OMA" id="EREECMW"/>
<evidence type="ECO:0000313" key="2">
    <source>
        <dbReference type="Proteomes" id="UP000006514"/>
    </source>
</evidence>
<dbReference type="OrthoDB" id="3365698at2759"/>
<evidence type="ECO:0000313" key="1">
    <source>
        <dbReference type="EMBL" id="EJD35997.1"/>
    </source>
</evidence>
<proteinExistence type="predicted"/>
<dbReference type="eggNOG" id="ENOG502R0S4">
    <property type="taxonomic scope" value="Eukaryota"/>
</dbReference>
<dbReference type="Gene3D" id="1.20.1280.50">
    <property type="match status" value="1"/>
</dbReference>
<dbReference type="KEGG" id="adl:AURDEDRAFT_117186"/>